<evidence type="ECO:0000259" key="11">
    <source>
        <dbReference type="PROSITE" id="PS50102"/>
    </source>
</evidence>
<dbReference type="PANTHER" id="PTHR47447">
    <property type="entry name" value="OS03G0856100 PROTEIN"/>
    <property type="match status" value="1"/>
</dbReference>
<dbReference type="Pfam" id="PF00076">
    <property type="entry name" value="RRM_1"/>
    <property type="match status" value="1"/>
</dbReference>
<name>A0A1Q9DFK2_SYMMI</name>
<feature type="transmembrane region" description="Helical" evidence="9">
    <location>
        <begin position="2822"/>
        <end position="2841"/>
    </location>
</feature>
<dbReference type="PROSITE" id="PS51375">
    <property type="entry name" value="PPR"/>
    <property type="match status" value="2"/>
</dbReference>
<feature type="region of interest" description="Disordered" evidence="8">
    <location>
        <begin position="156"/>
        <end position="177"/>
    </location>
</feature>
<evidence type="ECO:0000256" key="8">
    <source>
        <dbReference type="SAM" id="MobiDB-lite"/>
    </source>
</evidence>
<dbReference type="InterPro" id="IPR011333">
    <property type="entry name" value="SKP1/BTB/POZ_sf"/>
</dbReference>
<feature type="transmembrane region" description="Helical" evidence="9">
    <location>
        <begin position="2372"/>
        <end position="2392"/>
    </location>
</feature>
<dbReference type="PROSITE" id="PS50102">
    <property type="entry name" value="RRM"/>
    <property type="match status" value="1"/>
</dbReference>
<feature type="region of interest" description="Disordered" evidence="8">
    <location>
        <begin position="849"/>
        <end position="875"/>
    </location>
</feature>
<feature type="transmembrane region" description="Helical" evidence="9">
    <location>
        <begin position="1656"/>
        <end position="1677"/>
    </location>
</feature>
<protein>
    <submittedName>
        <fullName evidence="12">Pentatricopeptide repeat-containing protein, chloroplastic</fullName>
    </submittedName>
</protein>
<dbReference type="Pfam" id="PF00651">
    <property type="entry name" value="BTB"/>
    <property type="match status" value="1"/>
</dbReference>
<feature type="transmembrane region" description="Helical" evidence="9">
    <location>
        <begin position="1393"/>
        <end position="1418"/>
    </location>
</feature>
<keyword evidence="13" id="KW-1185">Reference proteome</keyword>
<comment type="caution">
    <text evidence="12">The sequence shown here is derived from an EMBL/GenBank/DDBJ whole genome shotgun (WGS) entry which is preliminary data.</text>
</comment>
<dbReference type="Gene3D" id="3.30.710.10">
    <property type="entry name" value="Potassium Channel Kv1.1, Chain A"/>
    <property type="match status" value="1"/>
</dbReference>
<feature type="transmembrane region" description="Helical" evidence="9">
    <location>
        <begin position="1521"/>
        <end position="1541"/>
    </location>
</feature>
<evidence type="ECO:0000256" key="6">
    <source>
        <dbReference type="PROSITE-ProRule" id="PRU00176"/>
    </source>
</evidence>
<dbReference type="OrthoDB" id="416403at2759"/>
<feature type="transmembrane region" description="Helical" evidence="9">
    <location>
        <begin position="1443"/>
        <end position="1460"/>
    </location>
</feature>
<accession>A0A1Q9DFK2</accession>
<feature type="transmembrane region" description="Helical" evidence="9">
    <location>
        <begin position="1926"/>
        <end position="1950"/>
    </location>
</feature>
<feature type="repeat" description="PPR" evidence="7">
    <location>
        <begin position="689"/>
        <end position="723"/>
    </location>
</feature>
<dbReference type="InterPro" id="IPR027359">
    <property type="entry name" value="Volt_channel_dom_sf"/>
</dbReference>
<sequence length="2961" mass="329267">MAARRAQAIESKLISEASHRHRDGLRLGPVQGWRCPGQVFSDFGSPAKACPTNIFEQIAFDIEDTVTKAMLAQTGKEEEDSDVPEESKTPIFPVLDSPKRSVCGGCLVTPVSNIGVSDMLNLDVAYDSTTLLGPTEAEWLKQKREEDEEYLLYLKSQSPDGGSSSKQPQNEIDDGSPLVLIDLRPKTMGSRADFRKSGLALRPALMRLRQVQQQGQLARDSLVKASFLAMVAEEEAATLGEAEDFCFVAFAPKGMASSRIRSGCGSMSRKEGMSSPLAIRASAKRRQWQQALVLFEVLVQDDAASLAACNAAITSCEKGGQWQQALAMLQCIRGLRFREDLVSFNCTISACEKGARWEQALHLVENLLWRGLLSDIVTSSAVISACQKGQHWPEGLVLFSSLEQNLLYPNVVTFTAAVNACDKASRWPLAIDLLEQLQEFRVQSDTVAYGATLSACEKGLEWEIAVHLLAEMCMLRVQLSIVACSSVLTACEKAGQWLWALSLLADLHLRRMRVDVIAHNAAISACGRCSAWQWSCQLLQELLIGAMSPSSVTCNSCLGACGAGFQWQRALQVSTELDRGLRRDTITYNSAISACQKARQWQQALYLGRDVRTQTITTTAITYATTIAACGEEGLWQSAFRLLCEQKQEQLELSVASSGAAISACGQGNQWEQALQLVEQSIEACVQSTVVMFSAVMTACEKSEQWSWALFVFDELRQKSMKPDVVAYNASVSACQKGRRWWQAVTILAGMGQSSVDATIAIPVGETVPPAQPPPEEAGLSHAISLAMREQYSPECSIYVGGLEGEDEIWPEQLYEHFKECGEVKRVCIKIDKASGERLGHAYVDFAEESQAETGKDEQDMRDAEPRKSGDEPAACIRNPPAGAMFCGNAACSALQLPSPCRLRLEQRGVLLSCAALSVAAYRESFAKIQQELELELQEELQLRDELMEAFDAFEALEGDGALFGDMRKGRFFKASQMLDDDPTSVLSRLKLGFSRGQNIVVVGAGGVGKTDTIKLAMEDLNKSKASFDLRSWYMDQVGMTKENRGDYVKGYGEDGRSAVKAEQLRLLQEGQDKIKNEIGEKKADILFFDDVDLGNGFLNQDELDAMKLLLEWGNELASNKAKVVVLHPLVSTQGAVHSVLASNGFPSPGDAAWIDFSQPYTANQEAAMITGILDGHNGTEVSSVVLLAIAMEQASEHFMGMPNAYLPFLVNKGGVLSELSAMPLDAAEEAVRSTAKQQIGGKLIQINIGFQASEAARTGIKLLLDHPDAKIQDEEARNGGVAAMALEKQGSTYVVPPVMRDAFRDYCRDASDKDKGKVPQILLMAELLPGSENSSSSTTDVPSSSKEDESDDFNCVYRWFNVCPQHRGPYPAPQNPESPDDFVIRLDAIQSVWMQAGWLLMAFFGGGASVLLARCFVKAESRVSHNWSRKAETWFSPEREQMLEFILGVLTIISILDFADSTCELEQGKRYFDAWKQPAWYLENLTAILLLFSVSLRLYTADLRLSTFPRTRYFFTSPLLWSDVLAMTPTLLDLILPQYADLFPNLIWLRMPRMVDVSLRAGHSEEGLGILAKLLWSNWSLLQISVYLLGAMWLACSTIHFLTERDNEEFYWGAEPGYHRYISIPSGMYYALIDFHGEFPNADEFSRPLGRMNSMVICMVGTALLSVPAGVLGAAFQDHISSRLSRGLPLRSEERRPPPCSAAWGACMVGLVLLSTANFVLLTRVYQQPVRESDTEGRAYGADGWQASAVAPCRYLDIIFALPFLVHWSQRLLCAAHIREYLLSSVHLADLLAWLPSYFLCISLLLHGSCQEFQGSQRQAYYSREQLAFHGMCMFRWIKLDSFFGGMFEQLRQVLAENYVIFRITFILATALWISGSVLMYYAERDNPDEGTRDHFRTLPLSFWMTGLDFTSEAPVNDHSAQGKAVHTLIMLVGVGVFTVPMGVFGAAFRERLDEMHAQLLMSRPNAPRKSTEVRRGSGTAVLLAQEELDNMSVVFSTLAQERASGVYRDVHDVDDEHLMRLQPGSRKYRWYRLLMGKRHPGNGAGAKWLQHAIVAVTALCCFASCVETLTFFDDCEATAAAAEDMDTGLGFTLRAASCSTYSHMLSAVSMLCLLCFLAEFVARCWSHPQPWKMFLHPTGVADLLVIAGSLPITLVYLGGFSVSYRLRNFAVTLRLWRLAALERYVPAFGDFLEVLAGRGYQMLQVCYVLTSFWFILAAYNWYFLHGEFEVKSEDKTFACWYSNFWFAMQFTLIHMSGDYPMTEYPVKVRLVHACSLFSAWAFVTMPAAMLTSAFHDALEKRRILAAQQRNQALCKIVRLLRRIILRRRFRGVAERALAEHSKQMTSVGLARKKYPRLAWLLMFLHSDERYLFVLGTATVFHVGAASLRTIPQLQPEAMTWDVIMLPFILFFALNLLGRGCTAFMNPSYRCSALFFVSSYQRILQLVAFCLYFYHLAKPGDERRLKRACAAQVSFIVNFGQILGTSPLLNLVWAEIRESVIVMSFAIKACAKSASWTKALRLLSDLKTMPTTRNPTIISYNSAISTCEKGRPARIGQVLCSAAMAFEADKASAADVLRECFGQGGDFTITVEECAGEDSGEDGAIISRSEFRVWSVLLAKWSKVFDKMINSNSFAESAQAQMVIKDFSAAAVETFLRFLYSGVVEGSIPTLVEVGTLADKYQVDKLSALCFRAVQNKLQPEVACELFACADRFQVADLRRQALEQILIYPKEALKTRPVLNPRLLNEVLDSPLLCIEDADLMSILQGWGKRKASATENDAVQPLIDSRVSNLQKRKPGEHSTDVLQTLWSRYANNGKTDTFLGYWVSIILGTPCILNGIYRSIDEGNRLAMLQGCAANSRNCLPLRFSKGWIVWMLPHHSVYLTGFSFAHVISSLLHFEILCSRDGCDWHLAVSSEKREIPAKKTLSCRQPPHLVKWFKLQVLEGEFINNFGIHGILQTD</sequence>
<feature type="transmembrane region" description="Helical" evidence="9">
    <location>
        <begin position="1582"/>
        <end position="1603"/>
    </location>
</feature>
<feature type="transmembrane region" description="Helical" evidence="9">
    <location>
        <begin position="1703"/>
        <end position="1723"/>
    </location>
</feature>
<dbReference type="SMART" id="SM00225">
    <property type="entry name" value="BTB"/>
    <property type="match status" value="1"/>
</dbReference>
<comment type="subcellular location">
    <subcellularLocation>
        <location evidence="1">Membrane</location>
        <topology evidence="1">Multi-pass membrane protein</topology>
    </subcellularLocation>
</comment>
<keyword evidence="2 9" id="KW-0812">Transmembrane</keyword>
<feature type="transmembrane region" description="Helical" evidence="9">
    <location>
        <begin position="2272"/>
        <end position="2296"/>
    </location>
</feature>
<dbReference type="SUPFAM" id="SSF52540">
    <property type="entry name" value="P-loop containing nucleoside triphosphate hydrolases"/>
    <property type="match status" value="1"/>
</dbReference>
<feature type="transmembrane region" description="Helical" evidence="9">
    <location>
        <begin position="2404"/>
        <end position="2422"/>
    </location>
</feature>
<dbReference type="PANTHER" id="PTHR47447:SF17">
    <property type="entry name" value="OS12G0638900 PROTEIN"/>
    <property type="match status" value="1"/>
</dbReference>
<feature type="region of interest" description="Disordered" evidence="8">
    <location>
        <begin position="1331"/>
        <end position="1351"/>
    </location>
</feature>
<keyword evidence="4 9" id="KW-1133">Transmembrane helix</keyword>
<evidence type="ECO:0000313" key="13">
    <source>
        <dbReference type="Proteomes" id="UP000186817"/>
    </source>
</evidence>
<feature type="compositionally biased region" description="Polar residues" evidence="8">
    <location>
        <begin position="156"/>
        <end position="170"/>
    </location>
</feature>
<dbReference type="InterPro" id="IPR002885">
    <property type="entry name" value="PPR_rpt"/>
</dbReference>
<evidence type="ECO:0000259" key="10">
    <source>
        <dbReference type="PROSITE" id="PS50097"/>
    </source>
</evidence>
<feature type="domain" description="BTB" evidence="10">
    <location>
        <begin position="2586"/>
        <end position="2669"/>
    </location>
</feature>
<evidence type="ECO:0000256" key="5">
    <source>
        <dbReference type="ARBA" id="ARBA00023136"/>
    </source>
</evidence>
<feature type="compositionally biased region" description="Low complexity" evidence="8">
    <location>
        <begin position="1332"/>
        <end position="1345"/>
    </location>
</feature>
<dbReference type="InterPro" id="IPR000210">
    <property type="entry name" value="BTB/POZ_dom"/>
</dbReference>
<evidence type="ECO:0000313" key="12">
    <source>
        <dbReference type="EMBL" id="OLP93972.1"/>
    </source>
</evidence>
<evidence type="ECO:0000256" key="3">
    <source>
        <dbReference type="ARBA" id="ARBA00022737"/>
    </source>
</evidence>
<dbReference type="Pfam" id="PF13812">
    <property type="entry name" value="PPR_3"/>
    <property type="match status" value="2"/>
</dbReference>
<dbReference type="SUPFAM" id="SSF54695">
    <property type="entry name" value="POZ domain"/>
    <property type="match status" value="1"/>
</dbReference>
<keyword evidence="3" id="KW-0677">Repeat</keyword>
<dbReference type="InterPro" id="IPR000504">
    <property type="entry name" value="RRM_dom"/>
</dbReference>
<dbReference type="InterPro" id="IPR012677">
    <property type="entry name" value="Nucleotide-bd_a/b_plait_sf"/>
</dbReference>
<organism evidence="12 13">
    <name type="scientific">Symbiodinium microadriaticum</name>
    <name type="common">Dinoflagellate</name>
    <name type="synonym">Zooxanthella microadriatica</name>
    <dbReference type="NCBI Taxonomy" id="2951"/>
    <lineage>
        <taxon>Eukaryota</taxon>
        <taxon>Sar</taxon>
        <taxon>Alveolata</taxon>
        <taxon>Dinophyceae</taxon>
        <taxon>Suessiales</taxon>
        <taxon>Symbiodiniaceae</taxon>
        <taxon>Symbiodinium</taxon>
    </lineage>
</organism>
<dbReference type="PROSITE" id="PS50097">
    <property type="entry name" value="BTB"/>
    <property type="match status" value="1"/>
</dbReference>
<evidence type="ECO:0000256" key="9">
    <source>
        <dbReference type="SAM" id="Phobius"/>
    </source>
</evidence>
<gene>
    <name evidence="12" type="ORF">AK812_SmicGene24081</name>
</gene>
<dbReference type="InterPro" id="IPR027417">
    <property type="entry name" value="P-loop_NTPase"/>
</dbReference>
<feature type="compositionally biased region" description="Basic and acidic residues" evidence="8">
    <location>
        <begin position="854"/>
        <end position="871"/>
    </location>
</feature>
<dbReference type="GO" id="GO:0003723">
    <property type="term" value="F:RNA binding"/>
    <property type="evidence" value="ECO:0007669"/>
    <property type="project" value="UniProtKB-UniRule"/>
</dbReference>
<dbReference type="SUPFAM" id="SSF54928">
    <property type="entry name" value="RNA-binding domain, RBD"/>
    <property type="match status" value="1"/>
</dbReference>
<dbReference type="EMBL" id="LSRX01000563">
    <property type="protein sequence ID" value="OLP93972.1"/>
    <property type="molecule type" value="Genomic_DNA"/>
</dbReference>
<proteinExistence type="predicted"/>
<feature type="transmembrane region" description="Helical" evidence="9">
    <location>
        <begin position="1480"/>
        <end position="1500"/>
    </location>
</feature>
<keyword evidence="6" id="KW-0694">RNA-binding</keyword>
<dbReference type="Gene3D" id="1.20.120.350">
    <property type="entry name" value="Voltage-gated potassium channels. Chain C"/>
    <property type="match status" value="1"/>
</dbReference>
<reference evidence="12 13" key="1">
    <citation type="submission" date="2016-02" db="EMBL/GenBank/DDBJ databases">
        <title>Genome analysis of coral dinoflagellate symbionts highlights evolutionary adaptations to a symbiotic lifestyle.</title>
        <authorList>
            <person name="Aranda M."/>
            <person name="Li Y."/>
            <person name="Liew Y.J."/>
            <person name="Baumgarten S."/>
            <person name="Simakov O."/>
            <person name="Wilson M."/>
            <person name="Piel J."/>
            <person name="Ashoor H."/>
            <person name="Bougouffa S."/>
            <person name="Bajic V.B."/>
            <person name="Ryu T."/>
            <person name="Ravasi T."/>
            <person name="Bayer T."/>
            <person name="Micklem G."/>
            <person name="Kim H."/>
            <person name="Bhak J."/>
            <person name="Lajeunesse T.C."/>
            <person name="Voolstra C.R."/>
        </authorList>
    </citation>
    <scope>NUCLEOTIDE SEQUENCE [LARGE SCALE GENOMIC DNA]</scope>
    <source>
        <strain evidence="12 13">CCMP2467</strain>
    </source>
</reference>
<dbReference type="InterPro" id="IPR011990">
    <property type="entry name" value="TPR-like_helical_dom_sf"/>
</dbReference>
<dbReference type="Gene3D" id="1.10.287.70">
    <property type="match status" value="2"/>
</dbReference>
<feature type="domain" description="RRM" evidence="11">
    <location>
        <begin position="796"/>
        <end position="853"/>
    </location>
</feature>
<feature type="transmembrane region" description="Helical" evidence="9">
    <location>
        <begin position="1861"/>
        <end position="1884"/>
    </location>
</feature>
<dbReference type="CDD" id="cd18186">
    <property type="entry name" value="BTB_POZ_ZBTB_KLHL-like"/>
    <property type="match status" value="1"/>
</dbReference>
<feature type="transmembrane region" description="Helical" evidence="9">
    <location>
        <begin position="2207"/>
        <end position="2226"/>
    </location>
</feature>
<dbReference type="Gene3D" id="3.30.70.330">
    <property type="match status" value="1"/>
</dbReference>
<dbReference type="InterPro" id="IPR005821">
    <property type="entry name" value="Ion_trans_dom"/>
</dbReference>
<dbReference type="Gene3D" id="1.25.40.10">
    <property type="entry name" value="Tetratricopeptide repeat domain"/>
    <property type="match status" value="4"/>
</dbReference>
<feature type="transmembrane region" description="Helical" evidence="9">
    <location>
        <begin position="2434"/>
        <end position="2455"/>
    </location>
</feature>
<feature type="transmembrane region" description="Helical" evidence="9">
    <location>
        <begin position="2145"/>
        <end position="2166"/>
    </location>
</feature>
<evidence type="ECO:0000256" key="4">
    <source>
        <dbReference type="ARBA" id="ARBA00022989"/>
    </source>
</evidence>
<evidence type="ECO:0000256" key="1">
    <source>
        <dbReference type="ARBA" id="ARBA00004141"/>
    </source>
</evidence>
<keyword evidence="5 9" id="KW-0472">Membrane</keyword>
<feature type="repeat" description="PPR" evidence="7">
    <location>
        <begin position="340"/>
        <end position="374"/>
    </location>
</feature>
<dbReference type="GO" id="GO:0016020">
    <property type="term" value="C:membrane"/>
    <property type="evidence" value="ECO:0007669"/>
    <property type="project" value="UniProtKB-SubCell"/>
</dbReference>
<dbReference type="Proteomes" id="UP000186817">
    <property type="component" value="Unassembled WGS sequence"/>
</dbReference>
<dbReference type="Pfam" id="PF00520">
    <property type="entry name" value="Ion_trans"/>
    <property type="match status" value="2"/>
</dbReference>
<feature type="transmembrane region" description="Helical" evidence="9">
    <location>
        <begin position="2106"/>
        <end position="2125"/>
    </location>
</feature>
<evidence type="ECO:0000256" key="7">
    <source>
        <dbReference type="PROSITE-ProRule" id="PRU00708"/>
    </source>
</evidence>
<dbReference type="GO" id="GO:0005216">
    <property type="term" value="F:monoatomic ion channel activity"/>
    <property type="evidence" value="ECO:0007669"/>
    <property type="project" value="InterPro"/>
</dbReference>
<evidence type="ECO:0000256" key="2">
    <source>
        <dbReference type="ARBA" id="ARBA00022692"/>
    </source>
</evidence>
<dbReference type="SMART" id="SM00360">
    <property type="entry name" value="RRM"/>
    <property type="match status" value="1"/>
</dbReference>
<dbReference type="InterPro" id="IPR035979">
    <property type="entry name" value="RBD_domain_sf"/>
</dbReference>
<dbReference type="SUPFAM" id="SSF81324">
    <property type="entry name" value="Voltage-gated potassium channels"/>
    <property type="match status" value="3"/>
</dbReference>